<dbReference type="EMBL" id="BLXT01001042">
    <property type="protein sequence ID" value="GFN82901.1"/>
    <property type="molecule type" value="Genomic_DNA"/>
</dbReference>
<feature type="compositionally biased region" description="Basic and acidic residues" evidence="1">
    <location>
        <begin position="70"/>
        <end position="92"/>
    </location>
</feature>
<feature type="compositionally biased region" description="Basic and acidic residues" evidence="1">
    <location>
        <begin position="103"/>
        <end position="114"/>
    </location>
</feature>
<name>A0AAV3YKH1_9GAST</name>
<protein>
    <submittedName>
        <fullName evidence="2">Uncharacterized protein</fullName>
    </submittedName>
</protein>
<evidence type="ECO:0000313" key="3">
    <source>
        <dbReference type="Proteomes" id="UP000735302"/>
    </source>
</evidence>
<dbReference type="Proteomes" id="UP000735302">
    <property type="component" value="Unassembled WGS sequence"/>
</dbReference>
<feature type="compositionally biased region" description="Basic and acidic residues" evidence="1">
    <location>
        <begin position="1"/>
        <end position="17"/>
    </location>
</feature>
<evidence type="ECO:0000256" key="1">
    <source>
        <dbReference type="SAM" id="MobiDB-lite"/>
    </source>
</evidence>
<organism evidence="2 3">
    <name type="scientific">Plakobranchus ocellatus</name>
    <dbReference type="NCBI Taxonomy" id="259542"/>
    <lineage>
        <taxon>Eukaryota</taxon>
        <taxon>Metazoa</taxon>
        <taxon>Spiralia</taxon>
        <taxon>Lophotrochozoa</taxon>
        <taxon>Mollusca</taxon>
        <taxon>Gastropoda</taxon>
        <taxon>Heterobranchia</taxon>
        <taxon>Euthyneura</taxon>
        <taxon>Panpulmonata</taxon>
        <taxon>Sacoglossa</taxon>
        <taxon>Placobranchoidea</taxon>
        <taxon>Plakobranchidae</taxon>
        <taxon>Plakobranchus</taxon>
    </lineage>
</organism>
<sequence>MSKEQGRHSPRSPHGERSCTCGVRDPQEQHCPRSPKARGLAHMGIDAMRSPHNEKSRTGWTTQGYRKPLRRESRAYGVGDPRRPCEISREGVNRGGRWHRPRSPRERTCEDGYG</sequence>
<comment type="caution">
    <text evidence="2">The sequence shown here is derived from an EMBL/GenBank/DDBJ whole genome shotgun (WGS) entry which is preliminary data.</text>
</comment>
<feature type="region of interest" description="Disordered" evidence="1">
    <location>
        <begin position="1"/>
        <end position="114"/>
    </location>
</feature>
<evidence type="ECO:0000313" key="2">
    <source>
        <dbReference type="EMBL" id="GFN82901.1"/>
    </source>
</evidence>
<reference evidence="2 3" key="1">
    <citation type="journal article" date="2021" name="Elife">
        <title>Chloroplast acquisition without the gene transfer in kleptoplastic sea slugs, Plakobranchus ocellatus.</title>
        <authorList>
            <person name="Maeda T."/>
            <person name="Takahashi S."/>
            <person name="Yoshida T."/>
            <person name="Shimamura S."/>
            <person name="Takaki Y."/>
            <person name="Nagai Y."/>
            <person name="Toyoda A."/>
            <person name="Suzuki Y."/>
            <person name="Arimoto A."/>
            <person name="Ishii H."/>
            <person name="Satoh N."/>
            <person name="Nishiyama T."/>
            <person name="Hasebe M."/>
            <person name="Maruyama T."/>
            <person name="Minagawa J."/>
            <person name="Obokata J."/>
            <person name="Shigenobu S."/>
        </authorList>
    </citation>
    <scope>NUCLEOTIDE SEQUENCE [LARGE SCALE GENOMIC DNA]</scope>
</reference>
<proteinExistence type="predicted"/>
<dbReference type="AlphaFoldDB" id="A0AAV3YKH1"/>
<gene>
    <name evidence="2" type="ORF">PoB_000940700</name>
</gene>
<accession>A0AAV3YKH1</accession>
<keyword evidence="3" id="KW-1185">Reference proteome</keyword>